<organism evidence="2 3">
    <name type="scientific">Jiangella alkaliphila</name>
    <dbReference type="NCBI Taxonomy" id="419479"/>
    <lineage>
        <taxon>Bacteria</taxon>
        <taxon>Bacillati</taxon>
        <taxon>Actinomycetota</taxon>
        <taxon>Actinomycetes</taxon>
        <taxon>Jiangellales</taxon>
        <taxon>Jiangellaceae</taxon>
        <taxon>Jiangella</taxon>
    </lineage>
</organism>
<proteinExistence type="predicted"/>
<protein>
    <submittedName>
        <fullName evidence="2">Transglutaminase-like superfamily protein</fullName>
    </submittedName>
</protein>
<name>A0A1H2GJ60_9ACTN</name>
<reference evidence="3" key="1">
    <citation type="submission" date="2016-10" db="EMBL/GenBank/DDBJ databases">
        <authorList>
            <person name="Varghese N."/>
            <person name="Submissions S."/>
        </authorList>
    </citation>
    <scope>NUCLEOTIDE SEQUENCE [LARGE SCALE GENOMIC DNA]</scope>
    <source>
        <strain evidence="3">DSM 45079</strain>
    </source>
</reference>
<dbReference type="InterPro" id="IPR053521">
    <property type="entry name" value="McjB-like"/>
</dbReference>
<dbReference type="InterPro" id="IPR032708">
    <property type="entry name" value="McjB_C"/>
</dbReference>
<dbReference type="STRING" id="419479.SAMN04488563_0532"/>
<dbReference type="Proteomes" id="UP000182977">
    <property type="component" value="Chromosome I"/>
</dbReference>
<accession>A0A1H2GJ60</accession>
<dbReference type="Pfam" id="PF13471">
    <property type="entry name" value="Transglut_core3"/>
    <property type="match status" value="1"/>
</dbReference>
<feature type="domain" description="Microcin J25-processing protein McjB C-terminal" evidence="1">
    <location>
        <begin position="87"/>
        <end position="188"/>
    </location>
</feature>
<dbReference type="NCBIfam" id="NF033537">
    <property type="entry name" value="lasso_biosyn_B2"/>
    <property type="match status" value="1"/>
</dbReference>
<dbReference type="EMBL" id="LT629791">
    <property type="protein sequence ID" value="SDU19713.1"/>
    <property type="molecule type" value="Genomic_DNA"/>
</dbReference>
<evidence type="ECO:0000313" key="2">
    <source>
        <dbReference type="EMBL" id="SDU19713.1"/>
    </source>
</evidence>
<keyword evidence="3" id="KW-1185">Reference proteome</keyword>
<evidence type="ECO:0000313" key="3">
    <source>
        <dbReference type="Proteomes" id="UP000182977"/>
    </source>
</evidence>
<sequence>MDERTTVTVVLPHAHVTVDYHTGHTTLAPPHSATNPEMAVVRHPGAGPSWGTQEASVVLLDPAWSPPLWRLAALPAVLMTMGVKAFGRQHRQFSRMVRLACIGRRLPLATDQQARNAVLAVRWLAPAIPVRWACLEQSAAAALLLALLGRRTEWRHGVAVDPVRMHAWITDRAGRPIEEPAGISSYVQTWTPDGAASDDPGIGPPLA</sequence>
<dbReference type="AlphaFoldDB" id="A0A1H2GJ60"/>
<gene>
    <name evidence="2" type="ORF">SAMN04488563_0532</name>
</gene>
<evidence type="ECO:0000259" key="1">
    <source>
        <dbReference type="Pfam" id="PF13471"/>
    </source>
</evidence>